<accession>A0A9D2UGL0</accession>
<gene>
    <name evidence="2" type="ORF">H9908_09500</name>
</gene>
<sequence length="365" mass="40424">MTQGGDIANNPYERLTVAIEEASDNPADKDWVQTAFATLATNGVKAVTSESSINRVIRQIAESGESATELYGSPQEWAAEKITIWREKGTQAFSEDEPWALKEVVVAGLFTGAFFSILFWVVSVLPSDRPSSQPVGFYLLPGALGMLFLAQLVTFQHSRKKFGFTTAVLLTALVILAGSAAIGLGLFASYEVFTQRLPNWAHLVAALGLGVLGTAAGFLLPSPPQVTGLDEEEDYQSDETWLARFKQELRGRGDISDARVREEVSRVKEHAYESGSSYFEEFGHPVAYARSLSEQKKVKPYRLYLHSLLMLAIFGIWGYGLYTTDDYASLTWRLPLLVVIVIGGFLETRRHYRAYRQAKAQASLF</sequence>
<dbReference type="SUPFAM" id="SSF103473">
    <property type="entry name" value="MFS general substrate transporter"/>
    <property type="match status" value="1"/>
</dbReference>
<dbReference type="InterPro" id="IPR036259">
    <property type="entry name" value="MFS_trans_sf"/>
</dbReference>
<evidence type="ECO:0000256" key="1">
    <source>
        <dbReference type="SAM" id="Phobius"/>
    </source>
</evidence>
<dbReference type="AlphaFoldDB" id="A0A9D2UGL0"/>
<feature type="transmembrane region" description="Helical" evidence="1">
    <location>
        <begin position="327"/>
        <end position="346"/>
    </location>
</feature>
<reference evidence="2" key="1">
    <citation type="journal article" date="2021" name="PeerJ">
        <title>Extensive microbial diversity within the chicken gut microbiome revealed by metagenomics and culture.</title>
        <authorList>
            <person name="Gilroy R."/>
            <person name="Ravi A."/>
            <person name="Getino M."/>
            <person name="Pursley I."/>
            <person name="Horton D.L."/>
            <person name="Alikhan N.F."/>
            <person name="Baker D."/>
            <person name="Gharbi K."/>
            <person name="Hall N."/>
            <person name="Watson M."/>
            <person name="Adriaenssens E.M."/>
            <person name="Foster-Nyarko E."/>
            <person name="Jarju S."/>
            <person name="Secka A."/>
            <person name="Antonio M."/>
            <person name="Oren A."/>
            <person name="Chaudhuri R.R."/>
            <person name="La Ragione R."/>
            <person name="Hildebrand F."/>
            <person name="Pallen M.J."/>
        </authorList>
    </citation>
    <scope>NUCLEOTIDE SEQUENCE</scope>
    <source>
        <strain evidence="2">ChiHjej10B9-4811</strain>
    </source>
</reference>
<keyword evidence="1" id="KW-0812">Transmembrane</keyword>
<feature type="transmembrane region" description="Helical" evidence="1">
    <location>
        <begin position="200"/>
        <end position="220"/>
    </location>
</feature>
<feature type="transmembrane region" description="Helical" evidence="1">
    <location>
        <begin position="104"/>
        <end position="123"/>
    </location>
</feature>
<name>A0A9D2UGL0_9MICC</name>
<keyword evidence="1" id="KW-1133">Transmembrane helix</keyword>
<organism evidence="2 3">
    <name type="scientific">Candidatus Rothia avistercoris</name>
    <dbReference type="NCBI Taxonomy" id="2840479"/>
    <lineage>
        <taxon>Bacteria</taxon>
        <taxon>Bacillati</taxon>
        <taxon>Actinomycetota</taxon>
        <taxon>Actinomycetes</taxon>
        <taxon>Micrococcales</taxon>
        <taxon>Micrococcaceae</taxon>
        <taxon>Rothia</taxon>
    </lineage>
</organism>
<comment type="caution">
    <text evidence="2">The sequence shown here is derived from an EMBL/GenBank/DDBJ whole genome shotgun (WGS) entry which is preliminary data.</text>
</comment>
<reference evidence="2" key="2">
    <citation type="submission" date="2021-04" db="EMBL/GenBank/DDBJ databases">
        <authorList>
            <person name="Gilroy R."/>
        </authorList>
    </citation>
    <scope>NUCLEOTIDE SEQUENCE</scope>
    <source>
        <strain evidence="2">ChiHjej10B9-4811</strain>
    </source>
</reference>
<dbReference type="Proteomes" id="UP000823908">
    <property type="component" value="Unassembled WGS sequence"/>
</dbReference>
<dbReference type="EMBL" id="DWUS01000215">
    <property type="protein sequence ID" value="HJD52082.1"/>
    <property type="molecule type" value="Genomic_DNA"/>
</dbReference>
<feature type="transmembrane region" description="Helical" evidence="1">
    <location>
        <begin position="167"/>
        <end position="188"/>
    </location>
</feature>
<evidence type="ECO:0000313" key="3">
    <source>
        <dbReference type="Proteomes" id="UP000823908"/>
    </source>
</evidence>
<evidence type="ECO:0000313" key="2">
    <source>
        <dbReference type="EMBL" id="HJD52082.1"/>
    </source>
</evidence>
<feature type="transmembrane region" description="Helical" evidence="1">
    <location>
        <begin position="135"/>
        <end position="155"/>
    </location>
</feature>
<keyword evidence="1" id="KW-0472">Membrane</keyword>
<feature type="transmembrane region" description="Helical" evidence="1">
    <location>
        <begin position="303"/>
        <end position="321"/>
    </location>
</feature>
<proteinExistence type="predicted"/>
<protein>
    <submittedName>
        <fullName evidence="2">Uncharacterized protein</fullName>
    </submittedName>
</protein>